<evidence type="ECO:0000256" key="2">
    <source>
        <dbReference type="RuleBase" id="RU000461"/>
    </source>
</evidence>
<gene>
    <name evidence="3" type="ORF">BEK98_29235</name>
</gene>
<accession>A0A233S7Q3</accession>
<dbReference type="PROSITE" id="PS00086">
    <property type="entry name" value="CYTOCHROME_P450"/>
    <property type="match status" value="1"/>
</dbReference>
<dbReference type="CDD" id="cd20625">
    <property type="entry name" value="CYP164-like"/>
    <property type="match status" value="1"/>
</dbReference>
<comment type="caution">
    <text evidence="3">The sequence shown here is derived from an EMBL/GenBank/DDBJ whole genome shotgun (WGS) entry which is preliminary data.</text>
</comment>
<dbReference type="AlphaFoldDB" id="A0A233S7Q3"/>
<evidence type="ECO:0000256" key="1">
    <source>
        <dbReference type="ARBA" id="ARBA00010617"/>
    </source>
</evidence>
<keyword evidence="2" id="KW-0349">Heme</keyword>
<dbReference type="OrthoDB" id="4133219at2"/>
<protein>
    <recommendedName>
        <fullName evidence="5">Cytochrome</fullName>
    </recommendedName>
</protein>
<name>A0A233S7Q3_STRDA</name>
<dbReference type="Proteomes" id="UP000215483">
    <property type="component" value="Unassembled WGS sequence"/>
</dbReference>
<dbReference type="SUPFAM" id="SSF48264">
    <property type="entry name" value="Cytochrome P450"/>
    <property type="match status" value="1"/>
</dbReference>
<keyword evidence="2" id="KW-0479">Metal-binding</keyword>
<reference evidence="3 4" key="1">
    <citation type="submission" date="2016-07" db="EMBL/GenBank/DDBJ databases">
        <title>Draft genome of Streptomyces diastatochromogenes.</title>
        <authorList>
            <person name="Podduturi R."/>
            <person name="Lukassen M.B."/>
            <person name="Clausen N."/>
            <person name="Nielsen J.L."/>
            <person name="Jorgensen N.O."/>
        </authorList>
    </citation>
    <scope>NUCLEOTIDE SEQUENCE [LARGE SCALE GENOMIC DNA]</scope>
    <source>
        <strain evidence="3 4">DSM 40608</strain>
    </source>
</reference>
<dbReference type="PANTHER" id="PTHR46696">
    <property type="entry name" value="P450, PUTATIVE (EUROFUNG)-RELATED"/>
    <property type="match status" value="1"/>
</dbReference>
<dbReference type="Pfam" id="PF00067">
    <property type="entry name" value="p450"/>
    <property type="match status" value="2"/>
</dbReference>
<evidence type="ECO:0000313" key="4">
    <source>
        <dbReference type="Proteomes" id="UP000215483"/>
    </source>
</evidence>
<dbReference type="GO" id="GO:0020037">
    <property type="term" value="F:heme binding"/>
    <property type="evidence" value="ECO:0007669"/>
    <property type="project" value="InterPro"/>
</dbReference>
<keyword evidence="2" id="KW-0503">Monooxygenase</keyword>
<dbReference type="EMBL" id="MCGQ01000028">
    <property type="protein sequence ID" value="OXY91599.1"/>
    <property type="molecule type" value="Genomic_DNA"/>
</dbReference>
<comment type="similarity">
    <text evidence="1 2">Belongs to the cytochrome P450 family.</text>
</comment>
<dbReference type="PRINTS" id="PR00359">
    <property type="entry name" value="BP450"/>
</dbReference>
<dbReference type="InterPro" id="IPR017972">
    <property type="entry name" value="Cyt_P450_CS"/>
</dbReference>
<keyword evidence="2" id="KW-0408">Iron</keyword>
<organism evidence="3 4">
    <name type="scientific">Streptomyces diastatochromogenes</name>
    <dbReference type="NCBI Taxonomy" id="42236"/>
    <lineage>
        <taxon>Bacteria</taxon>
        <taxon>Bacillati</taxon>
        <taxon>Actinomycetota</taxon>
        <taxon>Actinomycetes</taxon>
        <taxon>Kitasatosporales</taxon>
        <taxon>Streptomycetaceae</taxon>
        <taxon>Streptomyces</taxon>
    </lineage>
</organism>
<dbReference type="GO" id="GO:0016705">
    <property type="term" value="F:oxidoreductase activity, acting on paired donors, with incorporation or reduction of molecular oxygen"/>
    <property type="evidence" value="ECO:0007669"/>
    <property type="project" value="InterPro"/>
</dbReference>
<dbReference type="GO" id="GO:0005506">
    <property type="term" value="F:iron ion binding"/>
    <property type="evidence" value="ECO:0007669"/>
    <property type="project" value="InterPro"/>
</dbReference>
<sequence length="415" mass="44780">MTETVETTATEDLPEVLPYDPFDPAFHSDPYTTYTRLRATGGSVIRTGAGVAALGYHEVHAVLRNPKLGRGEGAGYQDTLIPTPEGLRPAVMFMDPPDHTRIRALVNKAFTPRAIERLRQPAEELAAKLVAQAAGESAAHGTVDLTPVLFRPLGAGVLNILVGVPEKYLAQCIEYANDAGRGLDPAYTLSPDALANRLKARDGYVAIAEELIAERRAQPVDDLMSELVLAEQDGERLTEIELLTTVANIFLAGFSAPQAAMGLAALSLLRHPDQLEWYRNHPEEGAGSVEELMRYDAAVQLINRTALEDTEVGGVPVKAGEEVFMLLGAANRDPAAYEDADRLDLTRRGTRNLGFGHGIHYCVAAPIAKLVIEVALNALVQYDVELQTQTPPTNGALAIRSLAELPVTIRPRTAS</sequence>
<evidence type="ECO:0008006" key="5">
    <source>
        <dbReference type="Google" id="ProtNLM"/>
    </source>
</evidence>
<dbReference type="PANTHER" id="PTHR46696:SF1">
    <property type="entry name" value="CYTOCHROME P450 YJIB-RELATED"/>
    <property type="match status" value="1"/>
</dbReference>
<proteinExistence type="inferred from homology"/>
<dbReference type="Gene3D" id="1.10.630.10">
    <property type="entry name" value="Cytochrome P450"/>
    <property type="match status" value="1"/>
</dbReference>
<keyword evidence="4" id="KW-1185">Reference proteome</keyword>
<keyword evidence="2" id="KW-0560">Oxidoreductase</keyword>
<evidence type="ECO:0000313" key="3">
    <source>
        <dbReference type="EMBL" id="OXY91599.1"/>
    </source>
</evidence>
<dbReference type="InterPro" id="IPR001128">
    <property type="entry name" value="Cyt_P450"/>
</dbReference>
<dbReference type="RefSeq" id="WP_094219820.1">
    <property type="nucleotide sequence ID" value="NZ_MCGQ01000028.1"/>
</dbReference>
<dbReference type="GO" id="GO:0004497">
    <property type="term" value="F:monooxygenase activity"/>
    <property type="evidence" value="ECO:0007669"/>
    <property type="project" value="UniProtKB-KW"/>
</dbReference>
<dbReference type="InterPro" id="IPR036396">
    <property type="entry name" value="Cyt_P450_sf"/>
</dbReference>
<dbReference type="InterPro" id="IPR002397">
    <property type="entry name" value="Cyt_P450_B"/>
</dbReference>